<dbReference type="Proteomes" id="UP000004687">
    <property type="component" value="Unassembled WGS sequence"/>
</dbReference>
<evidence type="ECO:0000313" key="2">
    <source>
        <dbReference type="EMBL" id="EET25504.1"/>
    </source>
</evidence>
<feature type="domain" description="Spore protein YkvP/CgeB glycosyl transferase-like" evidence="1">
    <location>
        <begin position="168"/>
        <end position="328"/>
    </location>
</feature>
<protein>
    <recommendedName>
        <fullName evidence="1">Spore protein YkvP/CgeB glycosyl transferase-like domain-containing protein</fullName>
    </recommendedName>
</protein>
<dbReference type="RefSeq" id="WP_000595805.1">
    <property type="nucleotide sequence ID" value="NZ_CP060094.1"/>
</dbReference>
<dbReference type="EMBL" id="DS990140">
    <property type="protein sequence ID" value="EET25504.1"/>
    <property type="molecule type" value="Genomic_DNA"/>
</dbReference>
<gene>
    <name evidence="2" type="ORF">VchoM_03531</name>
</gene>
<dbReference type="Pfam" id="PF13524">
    <property type="entry name" value="Glyco_trans_1_2"/>
    <property type="match status" value="1"/>
</dbReference>
<accession>A0A0X1L4T2</accession>
<dbReference type="HOGENOM" id="CLU_838468_0_0_6"/>
<organism evidence="2">
    <name type="scientific">Vibrio cholerae (strain MO10)</name>
    <dbReference type="NCBI Taxonomy" id="345072"/>
    <lineage>
        <taxon>Bacteria</taxon>
        <taxon>Pseudomonadati</taxon>
        <taxon>Pseudomonadota</taxon>
        <taxon>Gammaproteobacteria</taxon>
        <taxon>Vibrionales</taxon>
        <taxon>Vibrionaceae</taxon>
        <taxon>Vibrio</taxon>
    </lineage>
</organism>
<sequence length="337" mass="40147">MIKRILYVAFKYEYGRKENGFALNYKAWFHGFEQLGYSIEGVFFEDYDHKMLQTRIIEKAMNSSIDIVFFILQKDQVDLDTLKYLSENNVFTVGFFGDDQWRFDNWTSIYAPYFSACITSDKFSIKKYKEIGQGNIIYSQWASLEPQKYHSAPYKYDISFIGSANRYRKWFINFLEKKGIHVECFGYGWKNGRVSYEDMELIFLQSKINLNISNSISFDFRFMMSSFRSFLSVVKSYLKYDGKNSSQTKARNFEIPVHGGFQITDYVPTLEEYFKIGKEIVCYNTIDEVEKLIRFYLINDYERECIKEAGTKRAREKHTYKARIKNFMVNIDKIYDK</sequence>
<dbReference type="InterPro" id="IPR055259">
    <property type="entry name" value="YkvP/CgeB_Glyco_trans-like"/>
</dbReference>
<proteinExistence type="predicted"/>
<dbReference type="AlphaFoldDB" id="A0A0X1L4T2"/>
<evidence type="ECO:0000259" key="1">
    <source>
        <dbReference type="Pfam" id="PF13524"/>
    </source>
</evidence>
<reference evidence="2" key="1">
    <citation type="submission" date="2005-09" db="EMBL/GenBank/DDBJ databases">
        <title>Annotation of Vibrio cholerae MO10.</title>
        <authorList>
            <person name="Colwell R."/>
            <person name="Grim C.J."/>
            <person name="Young S."/>
            <person name="Jaffe D."/>
            <person name="Gnerre S."/>
            <person name="Berlin A."/>
            <person name="Heiman D."/>
            <person name="Hepburn T."/>
            <person name="Shea T."/>
            <person name="Sykes S."/>
            <person name="Yandava C."/>
            <person name="Alvarado L."/>
            <person name="Kodira C."/>
            <person name="Borodovsky M."/>
            <person name="Heidelberg J."/>
            <person name="Lander E."/>
            <person name="Galagan J."/>
            <person name="Nusbaum C."/>
            <person name="Birren B."/>
        </authorList>
    </citation>
    <scope>NUCLEOTIDE SEQUENCE [LARGE SCALE GENOMIC DNA]</scope>
    <source>
        <strain evidence="2">MO10</strain>
    </source>
</reference>
<reference evidence="2" key="2">
    <citation type="submission" date="2008-07" db="EMBL/GenBank/DDBJ databases">
        <authorList>
            <consortium name="Broad Institute Genome Sequencing Platform"/>
            <person name="Colwell R."/>
            <person name="Grim C.J."/>
            <person name="Young S."/>
            <person name="Jaffe D."/>
            <person name="Gnerre S."/>
            <person name="Berlin A."/>
            <person name="Heiman D."/>
            <person name="Hepburn T."/>
            <person name="Shea T."/>
            <person name="Sykes S."/>
            <person name="Alvarado L."/>
            <person name="Kodira C."/>
            <person name="Heidelberg J."/>
            <person name="Lander E."/>
            <person name="Galagan J."/>
            <person name="Nusbaum C."/>
            <person name="Birren B."/>
        </authorList>
    </citation>
    <scope>NUCLEOTIDE SEQUENCE [LARGE SCALE GENOMIC DNA]</scope>
    <source>
        <strain evidence="2">MO10</strain>
    </source>
</reference>
<name>A0A0X1L4T2_VIBCO</name>